<name>A0A1L7D218_9CORY</name>
<feature type="transmembrane region" description="Helical" evidence="2">
    <location>
        <begin position="935"/>
        <end position="959"/>
    </location>
</feature>
<reference evidence="4 5" key="1">
    <citation type="submission" date="2014-08" db="EMBL/GenBank/DDBJ databases">
        <title>Complete genome sequence of Corynebacterium phocae M408/89/1(T)(=DSM 44612(T)), isolated from the common seal (Phoca vitulina).</title>
        <authorList>
            <person name="Ruckert C."/>
            <person name="Albersmeier A."/>
            <person name="Winkler A."/>
            <person name="Kalinowski J."/>
        </authorList>
    </citation>
    <scope>NUCLEOTIDE SEQUENCE [LARGE SCALE GENOMIC DNA]</scope>
    <source>
        <strain evidence="4 5">M408/89/1</strain>
    </source>
</reference>
<evidence type="ECO:0000256" key="1">
    <source>
        <dbReference type="SAM" id="MobiDB-lite"/>
    </source>
</evidence>
<dbReference type="EMBL" id="CP009249">
    <property type="protein sequence ID" value="APT92072.1"/>
    <property type="molecule type" value="Genomic_DNA"/>
</dbReference>
<evidence type="ECO:0000313" key="4">
    <source>
        <dbReference type="EMBL" id="APT92072.1"/>
    </source>
</evidence>
<sequence length="971" mass="103012">MFRSWAEGVDAAKALDRYKAEWTCRVGNSSPVTFTKNRPAGGFVVEEGKKVIDGNEVGYSEVRHANDANEPIYCKADWDSILEPSSVDIHKTVDGSGPGAETNYGFEYACVIPDSAKTPASRTPSGQESSTLALFNSAYPGIEQKGTGAVRNNGTLSFEGLVEGSECTFKETPATFDGHRHEVSWDGSNFASASENPKTTVVGSGGGSVTLQAVNKFIPDPPIVNLMQTVEGSAAESVIPSNTAKEFTYDLDCKKPNSGVSVDISNNQQGVLVGTARSEVSNANSQCALTVIDPEVPANVERTNLVVKVGENQTTVSPSGSNNQFTIPLKSGPGAVTDVSVVSNYEFKKSALKVNVEPQWPDSATDDDKSVAIPVNYECTPPQPGINGTVNVSPEKAANDNVEPAVISDVPLNASCTLKIEVPNEYKRFELSDAPIEVQHYDANNVLTSLGRLDPVNGITFPANDDVAPRLFDHVVIRPTFKRRTVGVRVVNFKNPEASTLLTGNLSDGKRFENAFECDGETFPSDNTQGITTFADAGDASNSGLWGTSAPTGGTVVQLPAGAKCTYKLQGSALDAHTHIDVTNGDRKPYSQVGAWGAEEQKPSTNPTSLLDEESNVDDSKKSPTLTFRVPVAKPANNEPVMTIASETFFKTAVADVKFVKKAEGAASDGQEFRFNLKCADQTDKEFVVESGKSHLLKNMKIGRTCSIEEVVPDPSPIPFVKTGESGTLVSLTPEAATASTPPKWDIEVLPVEDASDTNTSGSKWSVEAINTIPGIELEKKIKGGLISPMTQAVSGSVLLPLGAEKMTVTYTAVNKSGKALNSLSLKDPSLSGLTVVDSGGSEYSIGQDGAIPDGVCSWNSTQTPMNLEGNQSVGCSFDVKIPDSGNYYHYEGDSAVVTATVADSPRDLKDSVSDSAATDAIRLSASVSGMLPQAGVPTLVLVLLLGLGTLIFGLWRYLRREEEDDQLQAA</sequence>
<feature type="domain" description="DUF5979" evidence="3">
    <location>
        <begin position="660"/>
        <end position="728"/>
    </location>
</feature>
<keyword evidence="2" id="KW-1133">Transmembrane helix</keyword>
<accession>A0A1L7D218</accession>
<evidence type="ECO:0000313" key="5">
    <source>
        <dbReference type="Proteomes" id="UP000185491"/>
    </source>
</evidence>
<dbReference type="Pfam" id="PF19407">
    <property type="entry name" value="DUF5979"/>
    <property type="match status" value="2"/>
</dbReference>
<keyword evidence="2" id="KW-0472">Membrane</keyword>
<feature type="region of interest" description="Disordered" evidence="1">
    <location>
        <begin position="596"/>
        <end position="623"/>
    </location>
</feature>
<gene>
    <name evidence="4" type="ORF">CPHO_03265</name>
</gene>
<evidence type="ECO:0000256" key="2">
    <source>
        <dbReference type="SAM" id="Phobius"/>
    </source>
</evidence>
<dbReference type="KEGG" id="cpho:CPHO_03265"/>
<protein>
    <recommendedName>
        <fullName evidence="3">DUF5979 domain-containing protein</fullName>
    </recommendedName>
</protein>
<dbReference type="AlphaFoldDB" id="A0A1L7D218"/>
<dbReference type="Proteomes" id="UP000185491">
    <property type="component" value="Chromosome"/>
</dbReference>
<keyword evidence="2" id="KW-0812">Transmembrane</keyword>
<proteinExistence type="predicted"/>
<organism evidence="4 5">
    <name type="scientific">Corynebacterium phocae</name>
    <dbReference type="NCBI Taxonomy" id="161895"/>
    <lineage>
        <taxon>Bacteria</taxon>
        <taxon>Bacillati</taxon>
        <taxon>Actinomycetota</taxon>
        <taxon>Actinomycetes</taxon>
        <taxon>Mycobacteriales</taxon>
        <taxon>Corynebacteriaceae</taxon>
        <taxon>Corynebacterium</taxon>
    </lineage>
</organism>
<feature type="domain" description="DUF5979" evidence="3">
    <location>
        <begin position="87"/>
        <end position="201"/>
    </location>
</feature>
<evidence type="ECO:0000259" key="3">
    <source>
        <dbReference type="Pfam" id="PF19407"/>
    </source>
</evidence>
<keyword evidence="5" id="KW-1185">Reference proteome</keyword>
<dbReference type="Gene3D" id="2.60.40.1140">
    <property type="entry name" value="Collagen-binding surface protein Cna, B-type domain"/>
    <property type="match status" value="1"/>
</dbReference>
<dbReference type="InterPro" id="IPR046022">
    <property type="entry name" value="DUF5979"/>
</dbReference>